<accession>A0ACC1XZ72</accession>
<gene>
    <name evidence="1" type="ORF">OWV82_011729</name>
</gene>
<dbReference type="Proteomes" id="UP001164539">
    <property type="component" value="Chromosome 6"/>
</dbReference>
<name>A0ACC1XZ72_MELAZ</name>
<evidence type="ECO:0000313" key="2">
    <source>
        <dbReference type="Proteomes" id="UP001164539"/>
    </source>
</evidence>
<protein>
    <submittedName>
        <fullName evidence="1">F-box protein</fullName>
    </submittedName>
</protein>
<keyword evidence="2" id="KW-1185">Reference proteome</keyword>
<comment type="caution">
    <text evidence="1">The sequence shown here is derived from an EMBL/GenBank/DDBJ whole genome shotgun (WGS) entry which is preliminary data.</text>
</comment>
<sequence>MGRKVIKKENKKHVPPKVEDAASALKPWPDLPQQLINAISWQPSLMLDTSHGGVTKSWRAQTKQCNSQAILPWFELCDGDADKKFKFIISFHEGEWSWSTWYWRRRPWGLPWKYYVGCFDGLLIGSASPTEYYLHFYTRGVCYGRLPPWDERVPFHRAVISSSTRDPDCRDCILMVLTGISRPAFVFHREKAGAKHEWIKQDCNIPDPHSSTNKSEKQASLMRFTNAIGYRGKFYALSLQGTVAVIEDIDSQPRITALGSKRAAPSVCSRHFKECLLESDGKILLVFLISKKSVNIVDEVEVFQLDIGTLSWIKKQGIGDRTLFLGSNCCMSVSASKMKCRSNCVYFIGHTSEEDWWVYDFQRGSISPCKRDAIFPRGLSFRLNEEQKK</sequence>
<organism evidence="1 2">
    <name type="scientific">Melia azedarach</name>
    <name type="common">Chinaberry tree</name>
    <dbReference type="NCBI Taxonomy" id="155640"/>
    <lineage>
        <taxon>Eukaryota</taxon>
        <taxon>Viridiplantae</taxon>
        <taxon>Streptophyta</taxon>
        <taxon>Embryophyta</taxon>
        <taxon>Tracheophyta</taxon>
        <taxon>Spermatophyta</taxon>
        <taxon>Magnoliopsida</taxon>
        <taxon>eudicotyledons</taxon>
        <taxon>Gunneridae</taxon>
        <taxon>Pentapetalae</taxon>
        <taxon>rosids</taxon>
        <taxon>malvids</taxon>
        <taxon>Sapindales</taxon>
        <taxon>Meliaceae</taxon>
        <taxon>Melia</taxon>
    </lineage>
</organism>
<proteinExistence type="predicted"/>
<dbReference type="EMBL" id="CM051399">
    <property type="protein sequence ID" value="KAJ4716752.1"/>
    <property type="molecule type" value="Genomic_DNA"/>
</dbReference>
<evidence type="ECO:0000313" key="1">
    <source>
        <dbReference type="EMBL" id="KAJ4716752.1"/>
    </source>
</evidence>
<reference evidence="1 2" key="1">
    <citation type="journal article" date="2023" name="Science">
        <title>Complex scaffold remodeling in plant triterpene biosynthesis.</title>
        <authorList>
            <person name="De La Pena R."/>
            <person name="Hodgson H."/>
            <person name="Liu J.C."/>
            <person name="Stephenson M.J."/>
            <person name="Martin A.C."/>
            <person name="Owen C."/>
            <person name="Harkess A."/>
            <person name="Leebens-Mack J."/>
            <person name="Jimenez L.E."/>
            <person name="Osbourn A."/>
            <person name="Sattely E.S."/>
        </authorList>
    </citation>
    <scope>NUCLEOTIDE SEQUENCE [LARGE SCALE GENOMIC DNA]</scope>
    <source>
        <strain evidence="2">cv. JPN11</strain>
        <tissue evidence="1">Leaf</tissue>
    </source>
</reference>